<dbReference type="Proteomes" id="UP000326289">
    <property type="component" value="Unassembled WGS sequence"/>
</dbReference>
<keyword evidence="3" id="KW-1185">Reference proteome</keyword>
<evidence type="ECO:0000313" key="3">
    <source>
        <dbReference type="Proteomes" id="UP000326289"/>
    </source>
</evidence>
<gene>
    <name evidence="2" type="ORF">BDV30DRAFT_241150</name>
</gene>
<protein>
    <submittedName>
        <fullName evidence="2">Uncharacterized protein</fullName>
    </submittedName>
</protein>
<feature type="compositionally biased region" description="Polar residues" evidence="1">
    <location>
        <begin position="67"/>
        <end position="81"/>
    </location>
</feature>
<name>A0A5N6IWP6_9EURO</name>
<sequence length="81" mass="9412">MDTNCLPRNLVIQQNRRRKYVNHSVSYTPAPPVTDFTVRGIPTLNPTTKTSLIYTNNHRKQEGSRQYYGNNETSHPVNRPR</sequence>
<proteinExistence type="predicted"/>
<evidence type="ECO:0000313" key="2">
    <source>
        <dbReference type="EMBL" id="KAB8270795.1"/>
    </source>
</evidence>
<organism evidence="2 3">
    <name type="scientific">Aspergillus minisclerotigenes</name>
    <dbReference type="NCBI Taxonomy" id="656917"/>
    <lineage>
        <taxon>Eukaryota</taxon>
        <taxon>Fungi</taxon>
        <taxon>Dikarya</taxon>
        <taxon>Ascomycota</taxon>
        <taxon>Pezizomycotina</taxon>
        <taxon>Eurotiomycetes</taxon>
        <taxon>Eurotiomycetidae</taxon>
        <taxon>Eurotiales</taxon>
        <taxon>Aspergillaceae</taxon>
        <taxon>Aspergillus</taxon>
        <taxon>Aspergillus subgen. Circumdati</taxon>
    </lineage>
</organism>
<feature type="region of interest" description="Disordered" evidence="1">
    <location>
        <begin position="53"/>
        <end position="81"/>
    </location>
</feature>
<evidence type="ECO:0000256" key="1">
    <source>
        <dbReference type="SAM" id="MobiDB-lite"/>
    </source>
</evidence>
<dbReference type="AlphaFoldDB" id="A0A5N6IWP6"/>
<dbReference type="EMBL" id="ML732825">
    <property type="protein sequence ID" value="KAB8270795.1"/>
    <property type="molecule type" value="Genomic_DNA"/>
</dbReference>
<accession>A0A5N6IWP6</accession>
<reference evidence="2 3" key="1">
    <citation type="submission" date="2019-04" db="EMBL/GenBank/DDBJ databases">
        <title>Fungal friends and foes A comparative genomics study of 23 Aspergillus species from section Flavi.</title>
        <authorList>
            <consortium name="DOE Joint Genome Institute"/>
            <person name="Kjaerbolling I."/>
            <person name="Vesth T.C."/>
            <person name="Frisvad J.C."/>
            <person name="Nybo J.L."/>
            <person name="Theobald S."/>
            <person name="Kildgaard S."/>
            <person name="Petersen T.I."/>
            <person name="Kuo A."/>
            <person name="Sato A."/>
            <person name="Lyhne E.K."/>
            <person name="Kogle M.E."/>
            <person name="Wiebenga A."/>
            <person name="Kun R.S."/>
            <person name="Lubbers R.J."/>
            <person name="Makela M.R."/>
            <person name="Barry K."/>
            <person name="Chovatia M."/>
            <person name="Clum A."/>
            <person name="Daum C."/>
            <person name="Haridas S."/>
            <person name="He G."/>
            <person name="LaButti K."/>
            <person name="Lipzen A."/>
            <person name="Mondo S."/>
            <person name="Pangilinan J."/>
            <person name="Riley R."/>
            <person name="Salamov A."/>
            <person name="Simmons B.A."/>
            <person name="Magnuson J.K."/>
            <person name="Henrissat B."/>
            <person name="Mortensen U.H."/>
            <person name="Larsen T.O."/>
            <person name="De vries R.P."/>
            <person name="Grigoriev I.V."/>
            <person name="Machida M."/>
            <person name="Baker S.E."/>
            <person name="Andersen M.R."/>
        </authorList>
    </citation>
    <scope>NUCLEOTIDE SEQUENCE [LARGE SCALE GENOMIC DNA]</scope>
    <source>
        <strain evidence="2 3">CBS 117635</strain>
    </source>
</reference>